<keyword evidence="6" id="KW-0342">GTP-binding</keyword>
<gene>
    <name evidence="10" type="primary">selB</name>
    <name evidence="10" type="ORF">MOP44_24600</name>
</gene>
<dbReference type="RefSeq" id="WP_260793113.1">
    <property type="nucleotide sequence ID" value="NZ_CP093313.1"/>
</dbReference>
<dbReference type="Pfam" id="PF00009">
    <property type="entry name" value="GTP_EFTU"/>
    <property type="match status" value="1"/>
</dbReference>
<dbReference type="InterPro" id="IPR015191">
    <property type="entry name" value="SelB_WHD4"/>
</dbReference>
<dbReference type="CDD" id="cd03696">
    <property type="entry name" value="SelB_II"/>
    <property type="match status" value="1"/>
</dbReference>
<dbReference type="SUPFAM" id="SSF52540">
    <property type="entry name" value="P-loop containing nucleoside triphosphate hydrolases"/>
    <property type="match status" value="1"/>
</dbReference>
<comment type="subcellular location">
    <subcellularLocation>
        <location evidence="1">Cytoplasm</location>
    </subcellularLocation>
</comment>
<dbReference type="NCBIfam" id="TIGR00231">
    <property type="entry name" value="small_GTP"/>
    <property type="match status" value="1"/>
</dbReference>
<dbReference type="PRINTS" id="PR00315">
    <property type="entry name" value="ELONGATNFCT"/>
</dbReference>
<dbReference type="InterPro" id="IPR057335">
    <property type="entry name" value="Beta-barrel_SelB"/>
</dbReference>
<dbReference type="InterPro" id="IPR005225">
    <property type="entry name" value="Small_GTP-bd"/>
</dbReference>
<dbReference type="Pfam" id="PF03144">
    <property type="entry name" value="GTP_EFTU_D2"/>
    <property type="match status" value="1"/>
</dbReference>
<dbReference type="InterPro" id="IPR036390">
    <property type="entry name" value="WH_DNA-bd_sf"/>
</dbReference>
<dbReference type="AlphaFoldDB" id="A0A9J7BLH2"/>
<dbReference type="GO" id="GO:0005737">
    <property type="term" value="C:cytoplasm"/>
    <property type="evidence" value="ECO:0007669"/>
    <property type="project" value="UniProtKB-SubCell"/>
</dbReference>
<dbReference type="GO" id="GO:0001514">
    <property type="term" value="P:selenocysteine incorporation"/>
    <property type="evidence" value="ECO:0007669"/>
    <property type="project" value="InterPro"/>
</dbReference>
<proteinExistence type="predicted"/>
<protein>
    <recommendedName>
        <fullName evidence="2">Selenocysteine-specific elongation factor</fullName>
    </recommendedName>
    <alternativeName>
        <fullName evidence="8">SelB translation factor</fullName>
    </alternativeName>
</protein>
<dbReference type="InterPro" id="IPR015190">
    <property type="entry name" value="Elong_fac_SelB-wing-hlx_typ-2"/>
</dbReference>
<dbReference type="GO" id="GO:0003924">
    <property type="term" value="F:GTPase activity"/>
    <property type="evidence" value="ECO:0007669"/>
    <property type="project" value="InterPro"/>
</dbReference>
<evidence type="ECO:0000256" key="8">
    <source>
        <dbReference type="ARBA" id="ARBA00031615"/>
    </source>
</evidence>
<dbReference type="Gene3D" id="2.40.30.10">
    <property type="entry name" value="Translation factors"/>
    <property type="match status" value="1"/>
</dbReference>
<dbReference type="CDD" id="cd04171">
    <property type="entry name" value="SelB"/>
    <property type="match status" value="1"/>
</dbReference>
<evidence type="ECO:0000256" key="4">
    <source>
        <dbReference type="ARBA" id="ARBA00022741"/>
    </source>
</evidence>
<evidence type="ECO:0000313" key="10">
    <source>
        <dbReference type="EMBL" id="UWZ83732.1"/>
    </source>
</evidence>
<keyword evidence="10" id="KW-0251">Elongation factor</keyword>
<dbReference type="GO" id="GO:0005525">
    <property type="term" value="F:GTP binding"/>
    <property type="evidence" value="ECO:0007669"/>
    <property type="project" value="UniProtKB-KW"/>
</dbReference>
<dbReference type="Pfam" id="PF09107">
    <property type="entry name" value="WHD_3rd_SelB"/>
    <property type="match status" value="1"/>
</dbReference>
<dbReference type="Gene3D" id="1.10.10.10">
    <property type="entry name" value="Winged helix-like DNA-binding domain superfamily/Winged helix DNA-binding domain"/>
    <property type="match status" value="1"/>
</dbReference>
<dbReference type="SUPFAM" id="SSF50465">
    <property type="entry name" value="EF-Tu/eEF-1alpha/eIF2-gamma C-terminal domain"/>
    <property type="match status" value="1"/>
</dbReference>
<dbReference type="KEGG" id="orp:MOP44_24600"/>
<evidence type="ECO:0000256" key="3">
    <source>
        <dbReference type="ARBA" id="ARBA00022490"/>
    </source>
</evidence>
<dbReference type="GO" id="GO:0003723">
    <property type="term" value="F:RNA binding"/>
    <property type="evidence" value="ECO:0007669"/>
    <property type="project" value="InterPro"/>
</dbReference>
<dbReference type="PANTHER" id="PTHR43721">
    <property type="entry name" value="ELONGATION FACTOR TU-RELATED"/>
    <property type="match status" value="1"/>
</dbReference>
<keyword evidence="3" id="KW-0963">Cytoplasm</keyword>
<dbReference type="InterPro" id="IPR031157">
    <property type="entry name" value="G_TR_CS"/>
</dbReference>
<dbReference type="PROSITE" id="PS51722">
    <property type="entry name" value="G_TR_2"/>
    <property type="match status" value="1"/>
</dbReference>
<accession>A0A9J7BLH2</accession>
<dbReference type="Gene3D" id="3.40.50.300">
    <property type="entry name" value="P-loop containing nucleotide triphosphate hydrolases"/>
    <property type="match status" value="1"/>
</dbReference>
<reference evidence="10" key="1">
    <citation type="submission" date="2021-04" db="EMBL/GenBank/DDBJ databases">
        <title>Phylogenetic analysis of Acidobacteriaceae.</title>
        <authorList>
            <person name="Qiu L."/>
            <person name="Zhang Q."/>
        </authorList>
    </citation>
    <scope>NUCLEOTIDE SEQUENCE</scope>
    <source>
        <strain evidence="10">DSM 25168</strain>
    </source>
</reference>
<dbReference type="InterPro" id="IPR036388">
    <property type="entry name" value="WH-like_DNA-bd_sf"/>
</dbReference>
<name>A0A9J7BLH2_9BACT</name>
<feature type="domain" description="Tr-type G" evidence="9">
    <location>
        <begin position="13"/>
        <end position="189"/>
    </location>
</feature>
<dbReference type="InterPro" id="IPR004535">
    <property type="entry name" value="Transl_elong_SelB"/>
</dbReference>
<comment type="function">
    <text evidence="7">Translation factor necessary for the incorporation of selenocysteine into proteins. It probably replaces EF-Tu for the insertion of selenocysteine directed by the UGA codon. SelB binds GTP and GDP.</text>
</comment>
<sequence>MKSLGTVVSGEQPRYVVVGTAGHIDHGKTALVYALTGTDTDRLPEEKQRGITIDLGFAALDLENGEGGALHLSLIDVPGHDAFIRNMLAGTGGIDCVMLVIAADEGVKAQTEEHLAICSLLGIQRGVVALTKADAVSLEKLAETRASARRFLEGTFLEGAPIVPVSALKREGIDELKSALVKVVREIPVRNDDFVARLPLDRSFSIKGFGTVVTGTLHSGVLRAGQVLEQHPGGKQLRVRGMQVHGSDADAAHAPCRVALNLAGVQVADMARGDTLSIPGTLGPAMNVDVEITMLSGAPALKHGARVRVHAFTSDTLAKVLRFDQRDAGPNALVRLRLMKPLLLVPGDRIVLRRCSPEVTIGGARVLDASAPAGARKAAALAWLKLLRAADDDEQLRLRIARRGFDGITISALTVETGLTAEALQRRASPLLSAGTIAAAHGAESCWISAESLNLAMQAVLRVLGESGPLSKAELRSRARLNTAVFALVVERLTASGKLMVSGESVRLSGQEDELPESKRRQMQSIEKIYADAGLAAPLLSEVMSRMSVAPTAMRELMVLLMRSKRLVRMGADDAFVHPDALAKLYADLRKHRGESFDVGRFKSFTGLTRKHAIPLLEHLDQARVTRNNGGTRVVL</sequence>
<dbReference type="SUPFAM" id="SSF46785">
    <property type="entry name" value="Winged helix' DNA-binding domain"/>
    <property type="match status" value="1"/>
</dbReference>
<evidence type="ECO:0000259" key="9">
    <source>
        <dbReference type="PROSITE" id="PS51722"/>
    </source>
</evidence>
<dbReference type="SUPFAM" id="SSF50447">
    <property type="entry name" value="Translation proteins"/>
    <property type="match status" value="1"/>
</dbReference>
<dbReference type="InterPro" id="IPR004161">
    <property type="entry name" value="EFTu-like_2"/>
</dbReference>
<dbReference type="PROSITE" id="PS00301">
    <property type="entry name" value="G_TR_1"/>
    <property type="match status" value="1"/>
</dbReference>
<evidence type="ECO:0000256" key="7">
    <source>
        <dbReference type="ARBA" id="ARBA00025526"/>
    </source>
</evidence>
<dbReference type="Pfam" id="PF09106">
    <property type="entry name" value="WHD_2nd_SelB"/>
    <property type="match status" value="1"/>
</dbReference>
<dbReference type="CDD" id="cd15491">
    <property type="entry name" value="selB_III"/>
    <property type="match status" value="1"/>
</dbReference>
<dbReference type="NCBIfam" id="TIGR00475">
    <property type="entry name" value="selB"/>
    <property type="match status" value="1"/>
</dbReference>
<dbReference type="InterPro" id="IPR000795">
    <property type="entry name" value="T_Tr_GTP-bd_dom"/>
</dbReference>
<dbReference type="PANTHER" id="PTHR43721:SF11">
    <property type="entry name" value="SELENOCYSTEINE-SPECIFIC ELONGATION FACTOR"/>
    <property type="match status" value="1"/>
</dbReference>
<dbReference type="EMBL" id="CP093313">
    <property type="protein sequence ID" value="UWZ83732.1"/>
    <property type="molecule type" value="Genomic_DNA"/>
</dbReference>
<keyword evidence="4" id="KW-0547">Nucleotide-binding</keyword>
<evidence type="ECO:0000256" key="2">
    <source>
        <dbReference type="ARBA" id="ARBA00015953"/>
    </source>
</evidence>
<dbReference type="InterPro" id="IPR027417">
    <property type="entry name" value="P-loop_NTPase"/>
</dbReference>
<organism evidence="10 11">
    <name type="scientific">Occallatibacter riparius</name>
    <dbReference type="NCBI Taxonomy" id="1002689"/>
    <lineage>
        <taxon>Bacteria</taxon>
        <taxon>Pseudomonadati</taxon>
        <taxon>Acidobacteriota</taxon>
        <taxon>Terriglobia</taxon>
        <taxon>Terriglobales</taxon>
        <taxon>Acidobacteriaceae</taxon>
        <taxon>Occallatibacter</taxon>
    </lineage>
</organism>
<evidence type="ECO:0000256" key="1">
    <source>
        <dbReference type="ARBA" id="ARBA00004496"/>
    </source>
</evidence>
<evidence type="ECO:0000256" key="6">
    <source>
        <dbReference type="ARBA" id="ARBA00023134"/>
    </source>
</evidence>
<dbReference type="Pfam" id="PF25461">
    <property type="entry name" value="Beta-barrel_SelB"/>
    <property type="match status" value="1"/>
</dbReference>
<dbReference type="Gene3D" id="1.10.10.2770">
    <property type="match status" value="1"/>
</dbReference>
<evidence type="ECO:0000256" key="5">
    <source>
        <dbReference type="ARBA" id="ARBA00022917"/>
    </source>
</evidence>
<dbReference type="InterPro" id="IPR009000">
    <property type="entry name" value="Transl_B-barrel_sf"/>
</dbReference>
<dbReference type="GO" id="GO:0003746">
    <property type="term" value="F:translation elongation factor activity"/>
    <property type="evidence" value="ECO:0007669"/>
    <property type="project" value="UniProtKB-KW"/>
</dbReference>
<dbReference type="InterPro" id="IPR050055">
    <property type="entry name" value="EF-Tu_GTPase"/>
</dbReference>
<evidence type="ECO:0000313" key="11">
    <source>
        <dbReference type="Proteomes" id="UP001059380"/>
    </source>
</evidence>
<keyword evidence="11" id="KW-1185">Reference proteome</keyword>
<dbReference type="InterPro" id="IPR009001">
    <property type="entry name" value="Transl_elong_EF1A/Init_IF2_C"/>
</dbReference>
<dbReference type="Proteomes" id="UP001059380">
    <property type="component" value="Chromosome"/>
</dbReference>
<keyword evidence="5" id="KW-0648">Protein biosynthesis</keyword>